<keyword evidence="3" id="KW-1185">Reference proteome</keyword>
<proteinExistence type="predicted"/>
<protein>
    <recommendedName>
        <fullName evidence="4">Tape measure protein</fullName>
    </recommendedName>
</protein>
<name>A0AAE8BIJ5_9CAUD</name>
<sequence length="416" mass="44464">MSDPVDYANLNDDDLLAMGEPTATGAATPPEADAGSTEPVIETPAPEEDTNPTPAPPEGNPDEDEEEGATPAPAPVVDDAELGKQGEPAPVVPAEQKPAPAAVVENPPADDGATPPVTAPEEEDNFDYKGAYQALLAPFKANGRMIELKSPDDLKSLAQMGANYTKNMQDLAPHRRTLAMLKQANITEDQLSYLIDLSQKKPDAIQKLVHDAGIDPLTLSTDTAPAYVPGNHHVSDKDLAFNTTLEELASDPVGVETLQVLRQWDQASQEAAYNDPQIMRDIHAHRQDGTFEAIDNEVHRLRTLGRIPREVSYVQAYAAIFQQAEADRAAQQQAQAATPPAQVAPPVQAPPAQPVARQPVATRVQAPAPEVVDPRVAAAATGRPANRPAKPDIADTLANLSDEKFLQEMSKLHGQL</sequence>
<feature type="region of interest" description="Disordered" evidence="1">
    <location>
        <begin position="1"/>
        <end position="123"/>
    </location>
</feature>
<feature type="compositionally biased region" description="Low complexity" evidence="1">
    <location>
        <begin position="16"/>
        <end position="35"/>
    </location>
</feature>
<accession>A0AAE8BIJ5</accession>
<feature type="region of interest" description="Disordered" evidence="1">
    <location>
        <begin position="331"/>
        <end position="353"/>
    </location>
</feature>
<feature type="compositionally biased region" description="Low complexity" evidence="1">
    <location>
        <begin position="98"/>
        <end position="109"/>
    </location>
</feature>
<evidence type="ECO:0000313" key="2">
    <source>
        <dbReference type="EMBL" id="QYW02277.1"/>
    </source>
</evidence>
<evidence type="ECO:0000313" key="3">
    <source>
        <dbReference type="Proteomes" id="UP000827261"/>
    </source>
</evidence>
<gene>
    <name evidence="2" type="ORF">CPT_Philippe_084</name>
</gene>
<dbReference type="EMBL" id="MZ326861">
    <property type="protein sequence ID" value="QYW02277.1"/>
    <property type="molecule type" value="Genomic_DNA"/>
</dbReference>
<organism evidence="2 3">
    <name type="scientific">Stenotrophomonas phage Philippe</name>
    <dbReference type="NCBI Taxonomy" id="2859655"/>
    <lineage>
        <taxon>Viruses</taxon>
        <taxon>Duplodnaviria</taxon>
        <taxon>Heunggongvirae</taxon>
        <taxon>Uroviricota</taxon>
        <taxon>Caudoviricetes</taxon>
        <taxon>Schitoviridae</taxon>
        <taxon>Philippevirus</taxon>
        <taxon>Philippevirus philippe</taxon>
    </lineage>
</organism>
<evidence type="ECO:0008006" key="4">
    <source>
        <dbReference type="Google" id="ProtNLM"/>
    </source>
</evidence>
<evidence type="ECO:0000256" key="1">
    <source>
        <dbReference type="SAM" id="MobiDB-lite"/>
    </source>
</evidence>
<dbReference type="Proteomes" id="UP000827261">
    <property type="component" value="Segment"/>
</dbReference>
<reference evidence="2" key="1">
    <citation type="submission" date="2021-06" db="EMBL/GenBank/DDBJ databases">
        <title>Complete genome sequence of Stenotrophomonas maltophilia phage Philippe.</title>
        <authorList>
            <person name="Vallavanatt I."/>
            <person name="Bartz M."/>
            <person name="Clark J."/>
            <person name="Burrowes B."/>
            <person name="Liu M."/>
            <person name="Gill J."/>
        </authorList>
    </citation>
    <scope>NUCLEOTIDE SEQUENCE</scope>
</reference>
<feature type="compositionally biased region" description="Low complexity" evidence="1">
    <location>
        <begin position="331"/>
        <end position="346"/>
    </location>
</feature>